<gene>
    <name evidence="2" type="ORF">V5O48_017669</name>
</gene>
<protein>
    <recommendedName>
        <fullName evidence="4">Retrotransposon gag domain-containing protein</fullName>
    </recommendedName>
</protein>
<organism evidence="2 3">
    <name type="scientific">Marasmius crinis-equi</name>
    <dbReference type="NCBI Taxonomy" id="585013"/>
    <lineage>
        <taxon>Eukaryota</taxon>
        <taxon>Fungi</taxon>
        <taxon>Dikarya</taxon>
        <taxon>Basidiomycota</taxon>
        <taxon>Agaricomycotina</taxon>
        <taxon>Agaricomycetes</taxon>
        <taxon>Agaricomycetidae</taxon>
        <taxon>Agaricales</taxon>
        <taxon>Marasmiineae</taxon>
        <taxon>Marasmiaceae</taxon>
        <taxon>Marasmius</taxon>
    </lineage>
</organism>
<comment type="caution">
    <text evidence="2">The sequence shown here is derived from an EMBL/GenBank/DDBJ whole genome shotgun (WGS) entry which is preliminary data.</text>
</comment>
<dbReference type="EMBL" id="JBAHYK010002816">
    <property type="protein sequence ID" value="KAL0564378.1"/>
    <property type="molecule type" value="Genomic_DNA"/>
</dbReference>
<name>A0ABR3ENC0_9AGAR</name>
<accession>A0ABR3ENC0</accession>
<feature type="compositionally biased region" description="Basic and acidic residues" evidence="1">
    <location>
        <begin position="276"/>
        <end position="288"/>
    </location>
</feature>
<dbReference type="Proteomes" id="UP001465976">
    <property type="component" value="Unassembled WGS sequence"/>
</dbReference>
<reference evidence="2 3" key="1">
    <citation type="submission" date="2024-02" db="EMBL/GenBank/DDBJ databases">
        <title>A draft genome for the cacao thread blight pathogen Marasmius crinis-equi.</title>
        <authorList>
            <person name="Cohen S.P."/>
            <person name="Baruah I.K."/>
            <person name="Amoako-Attah I."/>
            <person name="Bukari Y."/>
            <person name="Meinhardt L.W."/>
            <person name="Bailey B.A."/>
        </authorList>
    </citation>
    <scope>NUCLEOTIDE SEQUENCE [LARGE SCALE GENOMIC DNA]</scope>
    <source>
        <strain evidence="2 3">GH-76</strain>
    </source>
</reference>
<feature type="compositionally biased region" description="Polar residues" evidence="1">
    <location>
        <begin position="1"/>
        <end position="10"/>
    </location>
</feature>
<feature type="compositionally biased region" description="Low complexity" evidence="1">
    <location>
        <begin position="333"/>
        <end position="342"/>
    </location>
</feature>
<feature type="region of interest" description="Disordered" evidence="1">
    <location>
        <begin position="276"/>
        <end position="348"/>
    </location>
</feature>
<feature type="compositionally biased region" description="Basic residues" evidence="1">
    <location>
        <begin position="323"/>
        <end position="332"/>
    </location>
</feature>
<feature type="region of interest" description="Disordered" evidence="1">
    <location>
        <begin position="1"/>
        <end position="66"/>
    </location>
</feature>
<evidence type="ECO:0008006" key="4">
    <source>
        <dbReference type="Google" id="ProtNLM"/>
    </source>
</evidence>
<proteinExistence type="predicted"/>
<sequence>MSGEATTSQGKKPALSKDFASRLPRSTEFTRQAPPHLEGQRQEDPQGNATEVEAPEEQFGLEPLQPLPSTIPLYRINIDSTTPGLELNPSLQGSYKFGKNSSLWQQPKRSIARETFPGITNILNKLMIKVTRGSVPASEANAKGDKPHILMLNAALQSFEFSGQQLPSTPIWPREGGSLGADFLLENDFEVLAITYRAMVEDYLVRLADIHDFRTNQPKLLPVMEQEVTIMDRLPLIFKTLHNNHLARETLLALRFEATVQDTILTHQQLRTRRVREMWQDSDDKGSEGYHSMGENPAGGPPSDSSGSDSSDDDDHRGGGNGGRRRRQRSRSASRGSNRRSSVTSNVQATSINTKPRFIFDLKLKFDTVPKWDGDTDTIMQWINEVNDLAKYGKEVRLQLGSIVPRRLEGTAKSWYYSLLREHRSMLEKDWKSLREEIGGFYMNRKWSENLRKKANRAHYRESEYSRETPSEYYIRKLNLIATAYDLDDSEIISEVMEGAPDNWNTILTTQNYSTVMDFQAAIRYHEETLQNLDWTDKFKQHTY</sequence>
<evidence type="ECO:0000256" key="1">
    <source>
        <dbReference type="SAM" id="MobiDB-lite"/>
    </source>
</evidence>
<keyword evidence="3" id="KW-1185">Reference proteome</keyword>
<evidence type="ECO:0000313" key="3">
    <source>
        <dbReference type="Proteomes" id="UP001465976"/>
    </source>
</evidence>
<evidence type="ECO:0000313" key="2">
    <source>
        <dbReference type="EMBL" id="KAL0564378.1"/>
    </source>
</evidence>